<proteinExistence type="inferred from homology"/>
<organism evidence="9 10">
    <name type="scientific">Nocardioides salarius</name>
    <dbReference type="NCBI Taxonomy" id="374513"/>
    <lineage>
        <taxon>Bacteria</taxon>
        <taxon>Bacillati</taxon>
        <taxon>Actinomycetota</taxon>
        <taxon>Actinomycetes</taxon>
        <taxon>Propionibacteriales</taxon>
        <taxon>Nocardioidaceae</taxon>
        <taxon>Nocardioides</taxon>
    </lineage>
</organism>
<dbReference type="InterPro" id="IPR045324">
    <property type="entry name" value="Small_multidrug_res"/>
</dbReference>
<dbReference type="Proteomes" id="UP000732378">
    <property type="component" value="Unassembled WGS sequence"/>
</dbReference>
<reference evidence="9 10" key="1">
    <citation type="submission" date="2021-01" db="EMBL/GenBank/DDBJ databases">
        <title>Sequencing the genomes of 1000 actinobacteria strains.</title>
        <authorList>
            <person name="Klenk H.-P."/>
        </authorList>
    </citation>
    <scope>NUCLEOTIDE SEQUENCE [LARGE SCALE GENOMIC DNA]</scope>
    <source>
        <strain evidence="9 10">DSM 18239</strain>
    </source>
</reference>
<evidence type="ECO:0000313" key="10">
    <source>
        <dbReference type="Proteomes" id="UP000732378"/>
    </source>
</evidence>
<comment type="subcellular location">
    <subcellularLocation>
        <location evidence="1 7">Cell membrane</location>
        <topology evidence="1 7">Multi-pass membrane protein</topology>
    </subcellularLocation>
</comment>
<evidence type="ECO:0000256" key="1">
    <source>
        <dbReference type="ARBA" id="ARBA00004651"/>
    </source>
</evidence>
<evidence type="ECO:0000256" key="8">
    <source>
        <dbReference type="SAM" id="Phobius"/>
    </source>
</evidence>
<evidence type="ECO:0000313" key="9">
    <source>
        <dbReference type="EMBL" id="MBM7507310.1"/>
    </source>
</evidence>
<evidence type="ECO:0000256" key="4">
    <source>
        <dbReference type="ARBA" id="ARBA00022692"/>
    </source>
</evidence>
<dbReference type="SUPFAM" id="SSF103481">
    <property type="entry name" value="Multidrug resistance efflux transporter EmrE"/>
    <property type="match status" value="1"/>
</dbReference>
<dbReference type="PANTHER" id="PTHR30561:SF1">
    <property type="entry name" value="MULTIDRUG TRANSPORTER EMRE"/>
    <property type="match status" value="1"/>
</dbReference>
<dbReference type="Gene3D" id="1.10.3730.20">
    <property type="match status" value="1"/>
</dbReference>
<keyword evidence="5 8" id="KW-1133">Transmembrane helix</keyword>
<feature type="transmembrane region" description="Helical" evidence="8">
    <location>
        <begin position="34"/>
        <end position="51"/>
    </location>
</feature>
<dbReference type="InterPro" id="IPR037185">
    <property type="entry name" value="EmrE-like"/>
</dbReference>
<protein>
    <submittedName>
        <fullName evidence="9">Small multidrug resistance pump</fullName>
    </submittedName>
</protein>
<evidence type="ECO:0000256" key="7">
    <source>
        <dbReference type="RuleBase" id="RU003942"/>
    </source>
</evidence>
<dbReference type="Pfam" id="PF00893">
    <property type="entry name" value="Multi_Drug_Res"/>
    <property type="match status" value="1"/>
</dbReference>
<name>A0ABS2M7Y9_9ACTN</name>
<feature type="transmembrane region" description="Helical" evidence="8">
    <location>
        <begin position="58"/>
        <end position="79"/>
    </location>
</feature>
<feature type="transmembrane region" description="Helical" evidence="8">
    <location>
        <begin position="85"/>
        <end position="104"/>
    </location>
</feature>
<comment type="caution">
    <text evidence="9">The sequence shown here is derived from an EMBL/GenBank/DDBJ whole genome shotgun (WGS) entry which is preliminary data.</text>
</comment>
<dbReference type="InterPro" id="IPR000390">
    <property type="entry name" value="Small_drug/metabolite_transptr"/>
</dbReference>
<dbReference type="RefSeq" id="WP_193669043.1">
    <property type="nucleotide sequence ID" value="NZ_JACDTV010000007.1"/>
</dbReference>
<keyword evidence="3" id="KW-1003">Cell membrane</keyword>
<evidence type="ECO:0000256" key="6">
    <source>
        <dbReference type="ARBA" id="ARBA00023136"/>
    </source>
</evidence>
<accession>A0ABS2M7Y9</accession>
<keyword evidence="4 7" id="KW-0812">Transmembrane</keyword>
<sequence length="107" mass="10883">MPAALLLAAAIVVEVAATATLPRTDGFTRPGWTAVVVAGYALALWMLSLVVRTMPISVAYAVWAGLGTALVAAVGVVFLSEPLGWLRAVSLGMIVVGVVGLNLTGAH</sequence>
<evidence type="ECO:0000256" key="2">
    <source>
        <dbReference type="ARBA" id="ARBA00022448"/>
    </source>
</evidence>
<evidence type="ECO:0000256" key="3">
    <source>
        <dbReference type="ARBA" id="ARBA00022475"/>
    </source>
</evidence>
<dbReference type="EMBL" id="JAFBBZ010000001">
    <property type="protein sequence ID" value="MBM7507310.1"/>
    <property type="molecule type" value="Genomic_DNA"/>
</dbReference>
<comment type="similarity">
    <text evidence="7">Belongs to the drug/metabolite transporter (DMT) superfamily. Small multidrug resistance (SMR) (TC 2.A.7.1) family.</text>
</comment>
<keyword evidence="2" id="KW-0813">Transport</keyword>
<dbReference type="PANTHER" id="PTHR30561">
    <property type="entry name" value="SMR FAMILY PROTON-DEPENDENT DRUG EFFLUX TRANSPORTER SUGE"/>
    <property type="match status" value="1"/>
</dbReference>
<keyword evidence="10" id="KW-1185">Reference proteome</keyword>
<evidence type="ECO:0000256" key="5">
    <source>
        <dbReference type="ARBA" id="ARBA00022989"/>
    </source>
</evidence>
<keyword evidence="6 8" id="KW-0472">Membrane</keyword>
<gene>
    <name evidence="9" type="ORF">JOE61_001124</name>
</gene>